<evidence type="ECO:0000256" key="1">
    <source>
        <dbReference type="RuleBase" id="RU004003"/>
    </source>
</evidence>
<sequence>MKNTKVAVLIFALFTHLNIGAAELVSIDQGAAKTVKTNRTIDTVFVSDQNIADYKVIDETKIVIHGVSVGTASLIVFDRGGNEIYNSEIVVNKSLRLVKQMLVAHFPDEEVNVTNVGEQVVLDGTVQSEEVKKKIYRLVGEMLKKKSTRNTYKLEDSGSDNELDYTESFVFEGIINHLKVLSTEQINVKLTVAEVSSNFLSELGVSYSNIGQPGKYVKQILEFSAEDIVAVIAASKDDSIGQVLAEPNLSVISGETASFLVGGELPMVVRDGDGVSISYKEYGIKLSMVGKVTDTENIRLTLLPEVSSIDASNSQSNAFYNMPSLRTRKAQTTVQLKDGQSFVLAGLLTTEERETLSRIPVLGDIPILGALFSHTKSNRTKTELIIVATVNLVDPVKSKDIKLPKFKASSDLERLFRINLSDPEVEQTIKAGGF</sequence>
<accession>A0AAV5NW48</accession>
<dbReference type="PANTHER" id="PTHR30332">
    <property type="entry name" value="PROBABLE GENERAL SECRETION PATHWAY PROTEIN D"/>
    <property type="match status" value="1"/>
</dbReference>
<feature type="domain" description="Pilus formation protein N-terminal" evidence="4">
    <location>
        <begin position="23"/>
        <end position="92"/>
    </location>
</feature>
<dbReference type="PANTHER" id="PTHR30332:SF17">
    <property type="entry name" value="TYPE IV PILIATION SYSTEM PROTEIN DR_0774-RELATED"/>
    <property type="match status" value="1"/>
</dbReference>
<proteinExistence type="inferred from homology"/>
<dbReference type="Pfam" id="PF13629">
    <property type="entry name" value="T2SS-T3SS_pil_N"/>
    <property type="match status" value="1"/>
</dbReference>
<evidence type="ECO:0000313" key="6">
    <source>
        <dbReference type="Proteomes" id="UP001156690"/>
    </source>
</evidence>
<evidence type="ECO:0000313" key="5">
    <source>
        <dbReference type="EMBL" id="GLQ74773.1"/>
    </source>
</evidence>
<dbReference type="Proteomes" id="UP001156690">
    <property type="component" value="Unassembled WGS sequence"/>
</dbReference>
<comment type="caution">
    <text evidence="5">The sequence shown here is derived from an EMBL/GenBank/DDBJ whole genome shotgun (WGS) entry which is preliminary data.</text>
</comment>
<dbReference type="GO" id="GO:0015627">
    <property type="term" value="C:type II protein secretion system complex"/>
    <property type="evidence" value="ECO:0007669"/>
    <property type="project" value="TreeGrafter"/>
</dbReference>
<dbReference type="Pfam" id="PF00263">
    <property type="entry name" value="Secretin"/>
    <property type="match status" value="1"/>
</dbReference>
<dbReference type="GO" id="GO:0009306">
    <property type="term" value="P:protein secretion"/>
    <property type="evidence" value="ECO:0007669"/>
    <property type="project" value="InterPro"/>
</dbReference>
<feature type="domain" description="Type II/III secretion system secretin-like" evidence="3">
    <location>
        <begin position="237"/>
        <end position="393"/>
    </location>
</feature>
<organism evidence="5 6">
    <name type="scientific">Vibrio penaeicida</name>
    <dbReference type="NCBI Taxonomy" id="104609"/>
    <lineage>
        <taxon>Bacteria</taxon>
        <taxon>Pseudomonadati</taxon>
        <taxon>Pseudomonadota</taxon>
        <taxon>Gammaproteobacteria</taxon>
        <taxon>Vibrionales</taxon>
        <taxon>Vibrionaceae</taxon>
        <taxon>Vibrio</taxon>
    </lineage>
</organism>
<comment type="similarity">
    <text evidence="1">Belongs to the bacterial secretin family.</text>
</comment>
<dbReference type="AlphaFoldDB" id="A0AAV5NW48"/>
<dbReference type="InterPro" id="IPR032789">
    <property type="entry name" value="T2SS-T3SS_pil_N"/>
</dbReference>
<protein>
    <submittedName>
        <fullName evidence="5">General secretion pathway protein GspD</fullName>
    </submittedName>
</protein>
<dbReference type="RefSeq" id="WP_126607518.1">
    <property type="nucleotide sequence ID" value="NZ_AP025144.1"/>
</dbReference>
<dbReference type="EMBL" id="BSNX01000063">
    <property type="protein sequence ID" value="GLQ74773.1"/>
    <property type="molecule type" value="Genomic_DNA"/>
</dbReference>
<dbReference type="InterPro" id="IPR001775">
    <property type="entry name" value="GspD/PilQ"/>
</dbReference>
<dbReference type="InterPro" id="IPR050810">
    <property type="entry name" value="Bact_Secretion_Sys_Channel"/>
</dbReference>
<evidence type="ECO:0000256" key="2">
    <source>
        <dbReference type="SAM" id="SignalP"/>
    </source>
</evidence>
<dbReference type="PRINTS" id="PR00811">
    <property type="entry name" value="BCTERIALGSPD"/>
</dbReference>
<feature type="signal peptide" evidence="2">
    <location>
        <begin position="1"/>
        <end position="21"/>
    </location>
</feature>
<name>A0AAV5NW48_9VIBR</name>
<keyword evidence="2" id="KW-0732">Signal</keyword>
<reference evidence="6" key="1">
    <citation type="journal article" date="2019" name="Int. J. Syst. Evol. Microbiol.">
        <title>The Global Catalogue of Microorganisms (GCM) 10K type strain sequencing project: providing services to taxonomists for standard genome sequencing and annotation.</title>
        <authorList>
            <consortium name="The Broad Institute Genomics Platform"/>
            <consortium name="The Broad Institute Genome Sequencing Center for Infectious Disease"/>
            <person name="Wu L."/>
            <person name="Ma J."/>
        </authorList>
    </citation>
    <scope>NUCLEOTIDE SEQUENCE [LARGE SCALE GENOMIC DNA]</scope>
    <source>
        <strain evidence="6">NBRC 15640</strain>
    </source>
</reference>
<dbReference type="InterPro" id="IPR004846">
    <property type="entry name" value="T2SS/T3SS_dom"/>
</dbReference>
<evidence type="ECO:0000259" key="3">
    <source>
        <dbReference type="Pfam" id="PF00263"/>
    </source>
</evidence>
<keyword evidence="6" id="KW-1185">Reference proteome</keyword>
<evidence type="ECO:0000259" key="4">
    <source>
        <dbReference type="Pfam" id="PF13629"/>
    </source>
</evidence>
<gene>
    <name evidence="5" type="ORF">GCM10007932_41350</name>
</gene>
<feature type="chain" id="PRO_5043327410" evidence="2">
    <location>
        <begin position="22"/>
        <end position="434"/>
    </location>
</feature>